<protein>
    <recommendedName>
        <fullName evidence="4">Large ribosomal subunit protein eL22</fullName>
    </recommendedName>
    <alternativeName>
        <fullName evidence="5">60S ribosomal protein L22</fullName>
    </alternativeName>
</protein>
<keyword evidence="3" id="KW-0687">Ribonucleoprotein</keyword>
<dbReference type="GO" id="GO:0005840">
    <property type="term" value="C:ribosome"/>
    <property type="evidence" value="ECO:0007669"/>
    <property type="project" value="UniProtKB-KW"/>
</dbReference>
<dbReference type="PANTHER" id="PTHR10064">
    <property type="entry name" value="60S RIBOSOMAL PROTEIN L22"/>
    <property type="match status" value="1"/>
</dbReference>
<dbReference type="InterPro" id="IPR038526">
    <property type="entry name" value="Ribosomal_eL22_sf"/>
</dbReference>
<evidence type="ECO:0000256" key="3">
    <source>
        <dbReference type="ARBA" id="ARBA00023274"/>
    </source>
</evidence>
<keyword evidence="2 6" id="KW-0689">Ribosomal protein</keyword>
<proteinExistence type="inferred from homology"/>
<evidence type="ECO:0000256" key="2">
    <source>
        <dbReference type="ARBA" id="ARBA00022980"/>
    </source>
</evidence>
<evidence type="ECO:0000313" key="6">
    <source>
        <dbReference type="EMBL" id="CDZ96658.1"/>
    </source>
</evidence>
<evidence type="ECO:0000256" key="1">
    <source>
        <dbReference type="ARBA" id="ARBA00007817"/>
    </source>
</evidence>
<sequence length="122" mass="13586">MAPKNTKAAAALKTVFKVDYSKPVADSIFDAAEFEKYLHDRIKVEGKTGQLADKVTLKRDASKLTITSTIPFSKRQIKYLTKKFIQKSVGSGFMRVVATSKDTYTLTYPNVADEEAEDAEDL</sequence>
<dbReference type="Gene3D" id="3.30.1360.210">
    <property type="match status" value="1"/>
</dbReference>
<accession>A0A0F7SG15</accession>
<dbReference type="InterPro" id="IPR002671">
    <property type="entry name" value="Ribosomal_eL22"/>
</dbReference>
<dbReference type="GO" id="GO:0003735">
    <property type="term" value="F:structural constituent of ribosome"/>
    <property type="evidence" value="ECO:0007669"/>
    <property type="project" value="InterPro"/>
</dbReference>
<dbReference type="GO" id="GO:1990904">
    <property type="term" value="C:ribonucleoprotein complex"/>
    <property type="evidence" value="ECO:0007669"/>
    <property type="project" value="UniProtKB-KW"/>
</dbReference>
<name>A0A0F7SG15_PHARH</name>
<evidence type="ECO:0000256" key="4">
    <source>
        <dbReference type="ARBA" id="ARBA00040613"/>
    </source>
</evidence>
<organism evidence="6">
    <name type="scientific">Phaffia rhodozyma</name>
    <name type="common">Yeast</name>
    <name type="synonym">Xanthophyllomyces dendrorhous</name>
    <dbReference type="NCBI Taxonomy" id="264483"/>
    <lineage>
        <taxon>Eukaryota</taxon>
        <taxon>Fungi</taxon>
        <taxon>Dikarya</taxon>
        <taxon>Basidiomycota</taxon>
        <taxon>Agaricomycotina</taxon>
        <taxon>Tremellomycetes</taxon>
        <taxon>Cystofilobasidiales</taxon>
        <taxon>Mrakiaceae</taxon>
        <taxon>Phaffia</taxon>
    </lineage>
</organism>
<dbReference type="GO" id="GO:0003723">
    <property type="term" value="F:RNA binding"/>
    <property type="evidence" value="ECO:0007669"/>
    <property type="project" value="TreeGrafter"/>
</dbReference>
<reference evidence="6" key="1">
    <citation type="submission" date="2014-08" db="EMBL/GenBank/DDBJ databases">
        <authorList>
            <person name="Sharma Rahul"/>
            <person name="Thines Marco"/>
        </authorList>
    </citation>
    <scope>NUCLEOTIDE SEQUENCE</scope>
</reference>
<dbReference type="EMBL" id="LN483165">
    <property type="protein sequence ID" value="CDZ96658.1"/>
    <property type="molecule type" value="Genomic_DNA"/>
</dbReference>
<dbReference type="Pfam" id="PF01776">
    <property type="entry name" value="Ribosomal_L22e"/>
    <property type="match status" value="1"/>
</dbReference>
<comment type="similarity">
    <text evidence="1">Belongs to the eukaryotic ribosomal protein eL22 family.</text>
</comment>
<dbReference type="AlphaFoldDB" id="A0A0F7SG15"/>
<dbReference type="GO" id="GO:0002181">
    <property type="term" value="P:cytoplasmic translation"/>
    <property type="evidence" value="ECO:0007669"/>
    <property type="project" value="TreeGrafter"/>
</dbReference>
<dbReference type="PANTHER" id="PTHR10064:SF0">
    <property type="entry name" value="FI24544P1-RELATED"/>
    <property type="match status" value="1"/>
</dbReference>
<evidence type="ECO:0000256" key="5">
    <source>
        <dbReference type="ARBA" id="ARBA00041214"/>
    </source>
</evidence>